<evidence type="ECO:0000313" key="4">
    <source>
        <dbReference type="Proteomes" id="UP000297065"/>
    </source>
</evidence>
<feature type="transmembrane region" description="Helical" evidence="1">
    <location>
        <begin position="59"/>
        <end position="80"/>
    </location>
</feature>
<keyword evidence="1" id="KW-1133">Transmembrane helix</keyword>
<name>A0A4P7UKU0_DESDE</name>
<evidence type="ECO:0000259" key="2">
    <source>
        <dbReference type="Pfam" id="PF13717"/>
    </source>
</evidence>
<dbReference type="RefSeq" id="WP_136399628.1">
    <property type="nucleotide sequence ID" value="NZ_CP036295.1"/>
</dbReference>
<feature type="domain" description="Zinc finger/thioredoxin putative" evidence="2">
    <location>
        <begin position="1"/>
        <end position="34"/>
    </location>
</feature>
<sequence length="239" mass="26411">MEIKCPSCASRFNLPDQLAKPGVKLRCSVCKTVFAYEPEVPLAEQGPLPDMPIKKKLPLVKLALVFVLVLACAGGGWWYYTTKGAAKQQSEQDIAKQVELLTMRNVRQYYVDNEKVGKVFVIEGRVVNEFPQPKELITIEAAIYDKDKKALAVKKQLGGVQLSLFQLQVLSEKEMESFLNNKVEILSNNTNVPRGGEVPFMVLFYSPPEGVAEFGVRIIDARDVSEQAASAAGGSEQSK</sequence>
<dbReference type="InterPro" id="IPR021834">
    <property type="entry name" value="DUF3426"/>
</dbReference>
<dbReference type="OrthoDB" id="5506264at2"/>
<dbReference type="Pfam" id="PF13717">
    <property type="entry name" value="Zn_ribbon_4"/>
    <property type="match status" value="1"/>
</dbReference>
<reference evidence="3 4" key="1">
    <citation type="submission" date="2019-02" db="EMBL/GenBank/DDBJ databases">
        <title>Complete Genome Sequence of Desulfovibrio desulfuricans IC1, a Sulfonate Utilizing Anaerobe.</title>
        <authorList>
            <person name="Day L.A."/>
            <person name="De Leon K.B."/>
            <person name="Wall J.D."/>
        </authorList>
    </citation>
    <scope>NUCLEOTIDE SEQUENCE [LARGE SCALE GENOMIC DNA]</scope>
    <source>
        <strain evidence="3 4">IC1</strain>
    </source>
</reference>
<proteinExistence type="predicted"/>
<keyword evidence="1" id="KW-0812">Transmembrane</keyword>
<organism evidence="3 4">
    <name type="scientific">Desulfovibrio desulfuricans</name>
    <dbReference type="NCBI Taxonomy" id="876"/>
    <lineage>
        <taxon>Bacteria</taxon>
        <taxon>Pseudomonadati</taxon>
        <taxon>Thermodesulfobacteriota</taxon>
        <taxon>Desulfovibrionia</taxon>
        <taxon>Desulfovibrionales</taxon>
        <taxon>Desulfovibrionaceae</taxon>
        <taxon>Desulfovibrio</taxon>
    </lineage>
</organism>
<protein>
    <submittedName>
        <fullName evidence="3">DUF3426 domain-containing protein</fullName>
    </submittedName>
</protein>
<dbReference type="Proteomes" id="UP000297065">
    <property type="component" value="Chromosome"/>
</dbReference>
<gene>
    <name evidence="3" type="ORF">DDIC_06150</name>
</gene>
<accession>A0A4P7UKU0</accession>
<dbReference type="AlphaFoldDB" id="A0A4P7UKU0"/>
<dbReference type="EMBL" id="CP036295">
    <property type="protein sequence ID" value="QCC85464.1"/>
    <property type="molecule type" value="Genomic_DNA"/>
</dbReference>
<dbReference type="InterPro" id="IPR011723">
    <property type="entry name" value="Znf/thioredoxin_put"/>
</dbReference>
<dbReference type="NCBIfam" id="TIGR02098">
    <property type="entry name" value="MJ0042_CXXC"/>
    <property type="match status" value="1"/>
</dbReference>
<keyword evidence="1" id="KW-0472">Membrane</keyword>
<evidence type="ECO:0000313" key="3">
    <source>
        <dbReference type="EMBL" id="QCC85464.1"/>
    </source>
</evidence>
<dbReference type="Pfam" id="PF11906">
    <property type="entry name" value="DUF3426"/>
    <property type="match status" value="1"/>
</dbReference>
<evidence type="ECO:0000256" key="1">
    <source>
        <dbReference type="SAM" id="Phobius"/>
    </source>
</evidence>